<name>A0ABU8VP77_9BURK</name>
<organism evidence="1 2">
    <name type="scientific">Variovorax ureilyticus</name>
    <dbReference type="NCBI Taxonomy" id="1836198"/>
    <lineage>
        <taxon>Bacteria</taxon>
        <taxon>Pseudomonadati</taxon>
        <taxon>Pseudomonadota</taxon>
        <taxon>Betaproteobacteria</taxon>
        <taxon>Burkholderiales</taxon>
        <taxon>Comamonadaceae</taxon>
        <taxon>Variovorax</taxon>
    </lineage>
</organism>
<sequence>MTPTLGQAARELDRLKTYLNLTDDRYAAIEVVCPTVQIGKGLASLQSSMVALAQFSVPSELEDIPREGTERLAKVTDAIHAVEAQLTILRSCVEHIKSGAPIEDSNSSYAMAARLVRSASRAGESVEANALQKYLDESIVLAQRKVDVLKEKKFRVANACEMSHVKNRLKYLTALLQLSRQTPASVLANGVVETAISLGNKELNDLSARLNSYYAKNGPAS</sequence>
<proteinExistence type="predicted"/>
<dbReference type="EMBL" id="JBBKZU010000020">
    <property type="protein sequence ID" value="MEJ8815459.1"/>
    <property type="molecule type" value="Genomic_DNA"/>
</dbReference>
<gene>
    <name evidence="1" type="ORF">WKW77_30650</name>
</gene>
<evidence type="ECO:0000313" key="2">
    <source>
        <dbReference type="Proteomes" id="UP001365846"/>
    </source>
</evidence>
<dbReference type="Proteomes" id="UP001365846">
    <property type="component" value="Unassembled WGS sequence"/>
</dbReference>
<keyword evidence="2" id="KW-1185">Reference proteome</keyword>
<dbReference type="RefSeq" id="WP_340360665.1">
    <property type="nucleotide sequence ID" value="NZ_JBBKZU010000020.1"/>
</dbReference>
<protein>
    <submittedName>
        <fullName evidence="1">Uncharacterized protein</fullName>
    </submittedName>
</protein>
<reference evidence="1 2" key="1">
    <citation type="submission" date="2024-03" db="EMBL/GenBank/DDBJ databases">
        <title>Novel species of the genus Variovorax.</title>
        <authorList>
            <person name="Liu Q."/>
            <person name="Xin Y.-H."/>
        </authorList>
    </citation>
    <scope>NUCLEOTIDE SEQUENCE [LARGE SCALE GENOMIC DNA]</scope>
    <source>
        <strain evidence="1 2">KACC 18899</strain>
    </source>
</reference>
<evidence type="ECO:0000313" key="1">
    <source>
        <dbReference type="EMBL" id="MEJ8815459.1"/>
    </source>
</evidence>
<comment type="caution">
    <text evidence="1">The sequence shown here is derived from an EMBL/GenBank/DDBJ whole genome shotgun (WGS) entry which is preliminary data.</text>
</comment>
<accession>A0ABU8VP77</accession>